<organism evidence="3 4">
    <name type="scientific">Skeletonema marinoi</name>
    <dbReference type="NCBI Taxonomy" id="267567"/>
    <lineage>
        <taxon>Eukaryota</taxon>
        <taxon>Sar</taxon>
        <taxon>Stramenopiles</taxon>
        <taxon>Ochrophyta</taxon>
        <taxon>Bacillariophyta</taxon>
        <taxon>Coscinodiscophyceae</taxon>
        <taxon>Thalassiosirophycidae</taxon>
        <taxon>Thalassiosirales</taxon>
        <taxon>Skeletonemataceae</taxon>
        <taxon>Skeletonema</taxon>
        <taxon>Skeletonema marinoi-dohrnii complex</taxon>
    </lineage>
</organism>
<sequence length="659" mass="76902">MPNMKQQHTLKPLLKTGDEVTAAWWPPSTPDISEVAPSGWYRGVISSYKTLHPTNNTSSNNCYGPVRFYCVNFDDGDVGSDIPEHFVFLQDEYEIMTMKDDDDDDEDIVWKGVRTVTDRHTDDPWAKHVGWYVATIDGEDHTFSLLSDALRAYDSFVVSTKGFKTKKEHLNLPGDWDKLFRDKGKREKHKLEIEELEERHDKEMEKLRAKAEADQESAVRMAVVKEERKVREVQHKIKIEYKEQSKKEMEKLKRQYEQENERRLEEVVRAEKQKLKPRYQVGEEVYAAWWPDDKKKDEQPLWYPGRVKSYRDKRVGTKGVGEYGVVRLYKVVYTDDGTEQDNIPEHFVFPKEDYLLSTSNIIHHEWKGVRNVVDKASEDVWASLIGYYVAIIDGKEQSFPRLSEALQAYDASIVKRKGDKTKQSDLNIPDNWGWLLTPNAPAPPTVEELMEELHETRLKITEQEEMRVKSLEEKHDTEKELAVKAALAEERRRTQDMKRKLRKELTGFHENEMKRARQMFEGDKTKAIEMALSNARKEQELSLEKQRGDLEQHFNYEKDKAMQFVKLETRQQLKSEMQAEFNNLKNEIEKEIEQRLRTEYSLPPPPKRAKVSLSLIPRSAFGMSSPKPTEQKGKENMPEGDSLLTPQSEKSSAEDEAQI</sequence>
<keyword evidence="4" id="KW-1185">Reference proteome</keyword>
<evidence type="ECO:0000256" key="2">
    <source>
        <dbReference type="SAM" id="MobiDB-lite"/>
    </source>
</evidence>
<feature type="region of interest" description="Disordered" evidence="2">
    <location>
        <begin position="616"/>
        <end position="659"/>
    </location>
</feature>
<feature type="coiled-coil region" evidence="1">
    <location>
        <begin position="567"/>
        <end position="594"/>
    </location>
</feature>
<feature type="coiled-coil region" evidence="1">
    <location>
        <begin position="179"/>
        <end position="273"/>
    </location>
</feature>
<dbReference type="EMBL" id="JATAAI010000012">
    <property type="protein sequence ID" value="KAK1741951.1"/>
    <property type="molecule type" value="Genomic_DNA"/>
</dbReference>
<name>A0AAD8Y8V4_9STRA</name>
<dbReference type="AlphaFoldDB" id="A0AAD8Y8V4"/>
<dbReference type="Proteomes" id="UP001224775">
    <property type="component" value="Unassembled WGS sequence"/>
</dbReference>
<protein>
    <submittedName>
        <fullName evidence="3">Uncharacterized protein</fullName>
    </submittedName>
</protein>
<gene>
    <name evidence="3" type="ORF">QTG54_007524</name>
</gene>
<evidence type="ECO:0000256" key="1">
    <source>
        <dbReference type="SAM" id="Coils"/>
    </source>
</evidence>
<keyword evidence="1" id="KW-0175">Coiled coil</keyword>
<accession>A0AAD8Y8V4</accession>
<proteinExistence type="predicted"/>
<evidence type="ECO:0000313" key="3">
    <source>
        <dbReference type="EMBL" id="KAK1741951.1"/>
    </source>
</evidence>
<comment type="caution">
    <text evidence="3">The sequence shown here is derived from an EMBL/GenBank/DDBJ whole genome shotgun (WGS) entry which is preliminary data.</text>
</comment>
<evidence type="ECO:0000313" key="4">
    <source>
        <dbReference type="Proteomes" id="UP001224775"/>
    </source>
</evidence>
<reference evidence="3" key="1">
    <citation type="submission" date="2023-06" db="EMBL/GenBank/DDBJ databases">
        <title>Survivors Of The Sea: Transcriptome response of Skeletonema marinoi to long-term dormancy.</title>
        <authorList>
            <person name="Pinder M.I.M."/>
            <person name="Kourtchenko O."/>
            <person name="Robertson E.K."/>
            <person name="Larsson T."/>
            <person name="Maumus F."/>
            <person name="Osuna-Cruz C.M."/>
            <person name="Vancaester E."/>
            <person name="Stenow R."/>
            <person name="Vandepoele K."/>
            <person name="Ploug H."/>
            <person name="Bruchert V."/>
            <person name="Godhe A."/>
            <person name="Topel M."/>
        </authorList>
    </citation>
    <scope>NUCLEOTIDE SEQUENCE</scope>
    <source>
        <strain evidence="3">R05AC</strain>
    </source>
</reference>
<feature type="coiled-coil region" evidence="1">
    <location>
        <begin position="446"/>
        <end position="504"/>
    </location>
</feature>